<evidence type="ECO:0000259" key="1">
    <source>
        <dbReference type="PROSITE" id="PS50222"/>
    </source>
</evidence>
<feature type="non-terminal residue" evidence="2">
    <location>
        <position position="1"/>
    </location>
</feature>
<evidence type="ECO:0000313" key="2">
    <source>
        <dbReference type="EMBL" id="CAI3998423.1"/>
    </source>
</evidence>
<gene>
    <name evidence="2" type="ORF">C1SCF055_LOCUS24726</name>
</gene>
<dbReference type="EMBL" id="CAMXCT020002478">
    <property type="protein sequence ID" value="CAL1151798.1"/>
    <property type="molecule type" value="Genomic_DNA"/>
</dbReference>
<comment type="caution">
    <text evidence="2">The sequence shown here is derived from an EMBL/GenBank/DDBJ whole genome shotgun (WGS) entry which is preliminary data.</text>
</comment>
<dbReference type="GO" id="GO:0005509">
    <property type="term" value="F:calcium ion binding"/>
    <property type="evidence" value="ECO:0007669"/>
    <property type="project" value="InterPro"/>
</dbReference>
<evidence type="ECO:0000313" key="3">
    <source>
        <dbReference type="EMBL" id="CAL1151798.1"/>
    </source>
</evidence>
<dbReference type="EMBL" id="CAMXCT010002478">
    <property type="protein sequence ID" value="CAI3998423.1"/>
    <property type="molecule type" value="Genomic_DNA"/>
</dbReference>
<feature type="domain" description="EF-hand" evidence="1">
    <location>
        <begin position="88"/>
        <end position="111"/>
    </location>
</feature>
<dbReference type="PROSITE" id="PS50222">
    <property type="entry name" value="EF_HAND_2"/>
    <property type="match status" value="1"/>
</dbReference>
<name>A0A9P1CWZ2_9DINO</name>
<organism evidence="2">
    <name type="scientific">Cladocopium goreaui</name>
    <dbReference type="NCBI Taxonomy" id="2562237"/>
    <lineage>
        <taxon>Eukaryota</taxon>
        <taxon>Sar</taxon>
        <taxon>Alveolata</taxon>
        <taxon>Dinophyceae</taxon>
        <taxon>Suessiales</taxon>
        <taxon>Symbiodiniaceae</taxon>
        <taxon>Cladocopium</taxon>
    </lineage>
</organism>
<protein>
    <recommendedName>
        <fullName evidence="1">EF-hand domain-containing protein</fullName>
    </recommendedName>
</protein>
<reference evidence="2" key="1">
    <citation type="submission" date="2022-10" db="EMBL/GenBank/DDBJ databases">
        <authorList>
            <person name="Chen Y."/>
            <person name="Dougan E. K."/>
            <person name="Chan C."/>
            <person name="Rhodes N."/>
            <person name="Thang M."/>
        </authorList>
    </citation>
    <scope>NUCLEOTIDE SEQUENCE</scope>
</reference>
<accession>A0A9P1CWZ2</accession>
<proteinExistence type="predicted"/>
<dbReference type="InterPro" id="IPR002048">
    <property type="entry name" value="EF_hand_dom"/>
</dbReference>
<sequence>QRVPGTMVCEMRAWLHRPPDHVAPASYARLYPTRKAHATTKHFDRLRACLAGCAATSVMTRLPRQSLGSGDKNLLIKRLSAQYGCSEEEVERSLSVFRLADRSGDGSIQRE</sequence>
<dbReference type="Proteomes" id="UP001152797">
    <property type="component" value="Unassembled WGS sequence"/>
</dbReference>
<dbReference type="AlphaFoldDB" id="A0A9P1CWZ2"/>
<feature type="non-terminal residue" evidence="2">
    <location>
        <position position="111"/>
    </location>
</feature>
<dbReference type="EMBL" id="CAMXCT030002478">
    <property type="protein sequence ID" value="CAL4785735.1"/>
    <property type="molecule type" value="Genomic_DNA"/>
</dbReference>
<reference evidence="3" key="2">
    <citation type="submission" date="2024-04" db="EMBL/GenBank/DDBJ databases">
        <authorList>
            <person name="Chen Y."/>
            <person name="Shah S."/>
            <person name="Dougan E. K."/>
            <person name="Thang M."/>
            <person name="Chan C."/>
        </authorList>
    </citation>
    <scope>NUCLEOTIDE SEQUENCE [LARGE SCALE GENOMIC DNA]</scope>
</reference>
<evidence type="ECO:0000313" key="4">
    <source>
        <dbReference type="Proteomes" id="UP001152797"/>
    </source>
</evidence>
<keyword evidence="4" id="KW-1185">Reference proteome</keyword>